<dbReference type="EMBL" id="CADCTT010000396">
    <property type="protein sequence ID" value="CAA9337738.1"/>
    <property type="molecule type" value="Genomic_DNA"/>
</dbReference>
<reference evidence="1" key="1">
    <citation type="submission" date="2020-02" db="EMBL/GenBank/DDBJ databases">
        <authorList>
            <person name="Meier V. D."/>
        </authorList>
    </citation>
    <scope>NUCLEOTIDE SEQUENCE</scope>
    <source>
        <strain evidence="1">AVDCRST_MAG61</strain>
    </source>
</reference>
<feature type="non-terminal residue" evidence="1">
    <location>
        <position position="1"/>
    </location>
</feature>
<protein>
    <submittedName>
        <fullName evidence="1">Uncharacterized protein</fullName>
    </submittedName>
</protein>
<dbReference type="AlphaFoldDB" id="A0A6J4LMV0"/>
<accession>A0A6J4LMV0</accession>
<evidence type="ECO:0000313" key="1">
    <source>
        <dbReference type="EMBL" id="CAA9337738.1"/>
    </source>
</evidence>
<proteinExistence type="predicted"/>
<sequence>EQAGRLPAVGGRRDPPPGAVALLLPGDGARLGWVLVRREPWSGAADPGGGWSADLAASALGA</sequence>
<gene>
    <name evidence="1" type="ORF">AVDCRST_MAG61-3245</name>
</gene>
<organism evidence="1">
    <name type="scientific">uncultured Friedmanniella sp</name>
    <dbReference type="NCBI Taxonomy" id="335381"/>
    <lineage>
        <taxon>Bacteria</taxon>
        <taxon>Bacillati</taxon>
        <taxon>Actinomycetota</taxon>
        <taxon>Actinomycetes</taxon>
        <taxon>Propionibacteriales</taxon>
        <taxon>Nocardioidaceae</taxon>
        <taxon>Friedmanniella</taxon>
        <taxon>environmental samples</taxon>
    </lineage>
</organism>
<name>A0A6J4LMV0_9ACTN</name>
<feature type="non-terminal residue" evidence="1">
    <location>
        <position position="62"/>
    </location>
</feature>